<evidence type="ECO:0000256" key="1">
    <source>
        <dbReference type="SAM" id="Phobius"/>
    </source>
</evidence>
<dbReference type="Proteomes" id="UP000001865">
    <property type="component" value="Chromosome"/>
</dbReference>
<keyword evidence="1" id="KW-0472">Membrane</keyword>
<evidence type="ECO:0000313" key="2">
    <source>
        <dbReference type="EMBL" id="ACF91801.1"/>
    </source>
</evidence>
<feature type="transmembrane region" description="Helical" evidence="1">
    <location>
        <begin position="19"/>
        <end position="37"/>
    </location>
</feature>
<gene>
    <name evidence="2" type="ordered locus">SeSA_A0012</name>
</gene>
<name>A0A0N1QYX7_SALSV</name>
<sequence length="41" mass="5213">MATIQFCNLFFLLRFSREWYSFFNLFHEYLSVWFFIAPSRH</sequence>
<keyword evidence="1" id="KW-0812">Transmembrane</keyword>
<dbReference type="AlphaFoldDB" id="A0A0N1QYX7"/>
<dbReference type="HOGENOM" id="CLU_212800_0_0_6"/>
<dbReference type="KEGG" id="sew:SeSA_A0012"/>
<protein>
    <submittedName>
        <fullName evidence="2">Uncharacterized protein</fullName>
    </submittedName>
</protein>
<reference evidence="2 3" key="1">
    <citation type="journal article" date="2011" name="J. Bacteriol.">
        <title>Comparative genomics of 28 Salmonella enterica isolates: evidence for CRISPR-mediated adaptive sublineage evolution.</title>
        <authorList>
            <person name="Fricke W.F."/>
            <person name="Mammel M.K."/>
            <person name="McDermott P.F."/>
            <person name="Tartera C."/>
            <person name="White D.G."/>
            <person name="Leclerc J.E."/>
            <person name="Ravel J."/>
            <person name="Cebula T.A."/>
        </authorList>
    </citation>
    <scope>NUCLEOTIDE SEQUENCE [LARGE SCALE GENOMIC DNA]</scope>
    <source>
        <strain evidence="2 3">CVM19633</strain>
    </source>
</reference>
<dbReference type="EMBL" id="CP001127">
    <property type="protein sequence ID" value="ACF91801.1"/>
    <property type="molecule type" value="Genomic_DNA"/>
</dbReference>
<proteinExistence type="predicted"/>
<evidence type="ECO:0000313" key="3">
    <source>
        <dbReference type="Proteomes" id="UP000001865"/>
    </source>
</evidence>
<accession>A0A0N1QYX7</accession>
<keyword evidence="1" id="KW-1133">Transmembrane helix</keyword>
<organism evidence="2 3">
    <name type="scientific">Salmonella schwarzengrund (strain CVM19633)</name>
    <dbReference type="NCBI Taxonomy" id="439843"/>
    <lineage>
        <taxon>Bacteria</taxon>
        <taxon>Pseudomonadati</taxon>
        <taxon>Pseudomonadota</taxon>
        <taxon>Gammaproteobacteria</taxon>
        <taxon>Enterobacterales</taxon>
        <taxon>Enterobacteriaceae</taxon>
        <taxon>Salmonella</taxon>
    </lineage>
</organism>